<accession>A0ACC6UMW4</accession>
<organism evidence="1 2">
    <name type="scientific">Streptomyces albogriseolus</name>
    <dbReference type="NCBI Taxonomy" id="1887"/>
    <lineage>
        <taxon>Bacteria</taxon>
        <taxon>Bacillati</taxon>
        <taxon>Actinomycetota</taxon>
        <taxon>Actinomycetes</taxon>
        <taxon>Kitasatosporales</taxon>
        <taxon>Streptomycetaceae</taxon>
        <taxon>Streptomyces</taxon>
        <taxon>Streptomyces albogriseolus group</taxon>
    </lineage>
</organism>
<gene>
    <name evidence="1" type="ORF">RKD21_003019</name>
</gene>
<keyword evidence="2" id="KW-1185">Reference proteome</keyword>
<dbReference type="Proteomes" id="UP001565447">
    <property type="component" value="Unassembled WGS sequence"/>
</dbReference>
<evidence type="ECO:0000313" key="2">
    <source>
        <dbReference type="Proteomes" id="UP001565447"/>
    </source>
</evidence>
<reference evidence="1" key="1">
    <citation type="submission" date="2024-07" db="EMBL/GenBank/DDBJ databases">
        <title>Genome sequencing of plant associated microbes to promote plant fitness in Sorghum bicolor and Oryza sativa.</title>
        <authorList>
            <person name="Coleman-Derr D."/>
        </authorList>
    </citation>
    <scope>NUCLEOTIDE SEQUENCE</scope>
    <source>
        <strain evidence="1">SAI-173</strain>
    </source>
</reference>
<sequence>MDQGEAGRLLGELRRVGLAAHPGRLEGAAARDDEAAGHDLVAGLFHHRVGLTGEQRLVDLQTVRLDDRPVDDDLVPRSDLDEVVQHDLGGADLGGHPVAAHRRPHLADQREGVQRLLRPPLLDDPDAGVGEDHIAEQAVLDRRDDQHDHPEHADDRVEPGEDVRADDLRDRPAAARGYVVDLSARHPLGHFRRGQTGHRRRGRGGPDGIGPVARVEMRHAFDSTCGSCAAPTGAGKIRPGKDSRRTRVLPRAESPQLSTQGVGLA</sequence>
<evidence type="ECO:0000313" key="1">
    <source>
        <dbReference type="EMBL" id="MEY9812762.1"/>
    </source>
</evidence>
<comment type="caution">
    <text evidence="1">The sequence shown here is derived from an EMBL/GenBank/DDBJ whole genome shotgun (WGS) entry which is preliminary data.</text>
</comment>
<dbReference type="EMBL" id="JBGCBD010000002">
    <property type="protein sequence ID" value="MEY9812762.1"/>
    <property type="molecule type" value="Genomic_DNA"/>
</dbReference>
<name>A0ACC6UMW4_STRAO</name>
<protein>
    <submittedName>
        <fullName evidence="1">Uncharacterized protein</fullName>
    </submittedName>
</protein>
<proteinExistence type="predicted"/>